<accession>G5AIL3</accession>
<name>G5AIL3_PHYSP</name>
<organism evidence="2 3">
    <name type="scientific">Phytophthora sojae (strain P6497)</name>
    <name type="common">Soybean stem and root rot agent</name>
    <name type="synonym">Phytophthora megasperma f. sp. glycines</name>
    <dbReference type="NCBI Taxonomy" id="1094619"/>
    <lineage>
        <taxon>Eukaryota</taxon>
        <taxon>Sar</taxon>
        <taxon>Stramenopiles</taxon>
        <taxon>Oomycota</taxon>
        <taxon>Peronosporomycetes</taxon>
        <taxon>Peronosporales</taxon>
        <taxon>Peronosporaceae</taxon>
        <taxon>Phytophthora</taxon>
    </lineage>
</organism>
<dbReference type="InParanoid" id="G5AIL3"/>
<feature type="compositionally biased region" description="Basic and acidic residues" evidence="1">
    <location>
        <begin position="224"/>
        <end position="239"/>
    </location>
</feature>
<keyword evidence="3" id="KW-1185">Reference proteome</keyword>
<proteinExistence type="predicted"/>
<dbReference type="Proteomes" id="UP000002640">
    <property type="component" value="Unassembled WGS sequence"/>
</dbReference>
<dbReference type="GeneID" id="20648455"/>
<dbReference type="SMR" id="G5AIL3"/>
<sequence length="410" mass="45904">MRDAFYSNDETYEAQPKAEQLNLGEASAGGTSPPFHRQYTRLTSSFLFAMQGYGYSQYQAHSPHHQRSGELPKLYYKSLDHGTDSGGFNDPACMNSSSTPDAAAGGLRLRAHQHPGKYYALSPKAYRYKWGGSQSRSEKKRVLKLNDGINHHKTLQDEAGRSSSPSCDLESECGARLKAGGSPRTKMVVAKAIFSEKIMADASMYTDDTAADSSSTVGGSSSDDGERSNQQELTARGRTESQGQLSDQDTDLDHSSYFVLSDPNYTYEAVPAFTPDVNRTASNNKKIYGKPMSVGEFQNDEDSSHIYAWLQASLKASKITLTMIKRRQRLCEWDIERLDAFLDSHVEHHIAMEADESYDENAIREHTKEGFFKELEYKARVQEAAALKWLAVWTYQTEVMFPRLGVSLRR</sequence>
<dbReference type="EMBL" id="JH159177">
    <property type="protein sequence ID" value="EGZ04623.1"/>
    <property type="molecule type" value="Genomic_DNA"/>
</dbReference>
<reference evidence="2 3" key="1">
    <citation type="journal article" date="2006" name="Science">
        <title>Phytophthora genome sequences uncover evolutionary origins and mechanisms of pathogenesis.</title>
        <authorList>
            <person name="Tyler B.M."/>
            <person name="Tripathy S."/>
            <person name="Zhang X."/>
            <person name="Dehal P."/>
            <person name="Jiang R.H."/>
            <person name="Aerts A."/>
            <person name="Arredondo F.D."/>
            <person name="Baxter L."/>
            <person name="Bensasson D."/>
            <person name="Beynon J.L."/>
            <person name="Chapman J."/>
            <person name="Damasceno C.M."/>
            <person name="Dorrance A.E."/>
            <person name="Dou D."/>
            <person name="Dickerman A.W."/>
            <person name="Dubchak I.L."/>
            <person name="Garbelotto M."/>
            <person name="Gijzen M."/>
            <person name="Gordon S.G."/>
            <person name="Govers F."/>
            <person name="Grunwald N.J."/>
            <person name="Huang W."/>
            <person name="Ivors K.L."/>
            <person name="Jones R.W."/>
            <person name="Kamoun S."/>
            <person name="Krampis K."/>
            <person name="Lamour K.H."/>
            <person name="Lee M.K."/>
            <person name="McDonald W.H."/>
            <person name="Medina M."/>
            <person name="Meijer H.J."/>
            <person name="Nordberg E.K."/>
            <person name="Maclean D.J."/>
            <person name="Ospina-Giraldo M.D."/>
            <person name="Morris P.F."/>
            <person name="Phuntumart V."/>
            <person name="Putnam N.H."/>
            <person name="Rash S."/>
            <person name="Rose J.K."/>
            <person name="Sakihama Y."/>
            <person name="Salamov A.A."/>
            <person name="Savidor A."/>
            <person name="Scheuring C.F."/>
            <person name="Smith B.M."/>
            <person name="Sobral B.W."/>
            <person name="Terry A."/>
            <person name="Torto-Alalibo T.A."/>
            <person name="Win J."/>
            <person name="Xu Z."/>
            <person name="Zhang H."/>
            <person name="Grigoriev I.V."/>
            <person name="Rokhsar D.S."/>
            <person name="Boore J.L."/>
        </authorList>
    </citation>
    <scope>NUCLEOTIDE SEQUENCE [LARGE SCALE GENOMIC DNA]</scope>
    <source>
        <strain evidence="2 3">P6497</strain>
    </source>
</reference>
<feature type="region of interest" description="Disordered" evidence="1">
    <location>
        <begin position="208"/>
        <end position="250"/>
    </location>
</feature>
<dbReference type="AlphaFoldDB" id="G5AIL3"/>
<evidence type="ECO:0000313" key="3">
    <source>
        <dbReference type="Proteomes" id="UP000002640"/>
    </source>
</evidence>
<gene>
    <name evidence="2" type="ORF">PHYSODRAFT_343092</name>
</gene>
<dbReference type="RefSeq" id="XP_009539914.1">
    <property type="nucleotide sequence ID" value="XM_009541619.1"/>
</dbReference>
<feature type="compositionally biased region" description="Low complexity" evidence="1">
    <location>
        <begin position="212"/>
        <end position="222"/>
    </location>
</feature>
<dbReference type="KEGG" id="psoj:PHYSODRAFT_343092"/>
<evidence type="ECO:0000313" key="2">
    <source>
        <dbReference type="EMBL" id="EGZ04623.1"/>
    </source>
</evidence>
<evidence type="ECO:0000256" key="1">
    <source>
        <dbReference type="SAM" id="MobiDB-lite"/>
    </source>
</evidence>
<protein>
    <submittedName>
        <fullName evidence="2">Uncharacterized protein</fullName>
    </submittedName>
</protein>